<dbReference type="Proteomes" id="UP000185744">
    <property type="component" value="Unassembled WGS sequence"/>
</dbReference>
<organism evidence="5 6">
    <name type="scientific">Methanohalarchaeum thermophilum</name>
    <dbReference type="NCBI Taxonomy" id="1903181"/>
    <lineage>
        <taxon>Archaea</taxon>
        <taxon>Methanobacteriati</taxon>
        <taxon>Methanobacteriota</taxon>
        <taxon>Methanonatronarchaeia</taxon>
        <taxon>Methanonatronarchaeales</taxon>
        <taxon>Methanonatronarchaeaceae</taxon>
        <taxon>Candidatus Methanohalarchaeum</taxon>
    </lineage>
</organism>
<evidence type="ECO:0000256" key="4">
    <source>
        <dbReference type="ARBA" id="ARBA00022691"/>
    </source>
</evidence>
<reference evidence="5" key="1">
    <citation type="submission" date="2016-12" db="EMBL/GenBank/DDBJ databases">
        <title>Discovery of methanogenic haloarchaea.</title>
        <authorList>
            <person name="Sorokin D.Y."/>
            <person name="Makarova K.S."/>
            <person name="Abbas B."/>
            <person name="Ferrer M."/>
            <person name="Golyshin P.N."/>
        </authorList>
    </citation>
    <scope>NUCLEOTIDE SEQUENCE [LARGE SCALE GENOMIC DNA]</scope>
    <source>
        <strain evidence="5">HMET1</strain>
    </source>
</reference>
<dbReference type="InParanoid" id="A0A1Q6DVH3"/>
<dbReference type="GO" id="GO:0032259">
    <property type="term" value="P:methylation"/>
    <property type="evidence" value="ECO:0007669"/>
    <property type="project" value="UniProtKB-KW"/>
</dbReference>
<evidence type="ECO:0000313" key="6">
    <source>
        <dbReference type="Proteomes" id="UP000185744"/>
    </source>
</evidence>
<dbReference type="STRING" id="1903181.BTN85_0862"/>
<keyword evidence="2" id="KW-0489">Methyltransferase</keyword>
<keyword evidence="3" id="KW-0808">Transferase</keyword>
<evidence type="ECO:0000256" key="2">
    <source>
        <dbReference type="ARBA" id="ARBA00022603"/>
    </source>
</evidence>
<dbReference type="GO" id="GO:0008168">
    <property type="term" value="F:methyltransferase activity"/>
    <property type="evidence" value="ECO:0007669"/>
    <property type="project" value="UniProtKB-KW"/>
</dbReference>
<proteinExistence type="predicted"/>
<protein>
    <submittedName>
        <fullName evidence="5">Cobalamin biosynthesis protein CbiD</fullName>
    </submittedName>
</protein>
<keyword evidence="4" id="KW-0949">S-adenosyl-L-methionine</keyword>
<dbReference type="GO" id="GO:0009236">
    <property type="term" value="P:cobalamin biosynthetic process"/>
    <property type="evidence" value="ECO:0007669"/>
    <property type="project" value="UniProtKB-KW"/>
</dbReference>
<comment type="caution">
    <text evidence="5">The sequence shown here is derived from an EMBL/GenBank/DDBJ whole genome shotgun (WGS) entry which is preliminary data.</text>
</comment>
<dbReference type="FunCoup" id="A0A1Q6DVH3">
    <property type="interactions" value="78"/>
</dbReference>
<accession>A0A1Q6DVH3</accession>
<keyword evidence="1" id="KW-0169">Cobalamin biosynthesis</keyword>
<dbReference type="InterPro" id="IPR002748">
    <property type="entry name" value="CbiD"/>
</dbReference>
<name>A0A1Q6DVH3_METT1</name>
<dbReference type="PANTHER" id="PTHR35863:SF1">
    <property type="entry name" value="COBALT-PRECORRIN-5B C(1)-METHYLTRANSFERASE"/>
    <property type="match status" value="1"/>
</dbReference>
<sequence length="343" mass="38209">MNDITDPVTGVEYPQRWIKKSNLSLNQLKEKIEKGKHVLVHDGSLLERGYTTGTIAAASVKAALMSRNKKDIEKVTVQTPVGIKQNITVKTTDGEAFCRKPESDHSFDSTEGVEIKSELRKELKKALKYGKGIGEVNNKSFSEIRGKSVGQKAHDQIRNVIYEVVSSGRSEKCIEITVPDPPETALKVNSSLGVKDGISILGSTGFVEPWNEKLIDSKMNLAQNSDKIVFTTGMMGMRYSKEYFLDYDVIKIGRSFDKLLNKDFGSKKVVLAGLPGLILKWGDPDILDGLKYQSVAELVDKEPENKAIDNALKEVKERLTDIKVVLFNNKGKVIRKTFSWSLK</sequence>
<evidence type="ECO:0000256" key="3">
    <source>
        <dbReference type="ARBA" id="ARBA00022679"/>
    </source>
</evidence>
<dbReference type="EMBL" id="MSDW01000001">
    <property type="protein sequence ID" value="OKY78371.1"/>
    <property type="molecule type" value="Genomic_DNA"/>
</dbReference>
<keyword evidence="6" id="KW-1185">Reference proteome</keyword>
<evidence type="ECO:0000313" key="5">
    <source>
        <dbReference type="EMBL" id="OKY78371.1"/>
    </source>
</evidence>
<dbReference type="SUPFAM" id="SSF111342">
    <property type="entry name" value="CbiD-like"/>
    <property type="match status" value="1"/>
</dbReference>
<evidence type="ECO:0000256" key="1">
    <source>
        <dbReference type="ARBA" id="ARBA00022573"/>
    </source>
</evidence>
<dbReference type="InterPro" id="IPR036074">
    <property type="entry name" value="CbiD_sf"/>
</dbReference>
<dbReference type="AlphaFoldDB" id="A0A1Q6DVH3"/>
<dbReference type="Pfam" id="PF01888">
    <property type="entry name" value="CbiD"/>
    <property type="match status" value="1"/>
</dbReference>
<gene>
    <name evidence="5" type="ORF">BTN85_0862</name>
</gene>
<dbReference type="PANTHER" id="PTHR35863">
    <property type="entry name" value="COBALT-PRECORRIN-5B C(1)-METHYLTRANSFERASE"/>
    <property type="match status" value="1"/>
</dbReference>
<dbReference type="Gene3D" id="3.40.50.10720">
    <property type="entry name" value="CbiD-like domains"/>
    <property type="match status" value="1"/>
</dbReference>
<dbReference type="Gene3D" id="3.30.2110.10">
    <property type="entry name" value="CbiD-like"/>
    <property type="match status" value="1"/>
</dbReference>